<dbReference type="Proteomes" id="UP000749646">
    <property type="component" value="Unassembled WGS sequence"/>
</dbReference>
<feature type="coiled-coil region" evidence="1">
    <location>
        <begin position="92"/>
        <end position="119"/>
    </location>
</feature>
<evidence type="ECO:0000256" key="2">
    <source>
        <dbReference type="SAM" id="Phobius"/>
    </source>
</evidence>
<gene>
    <name evidence="3" type="ORF">BGZ65_011167</name>
</gene>
<proteinExistence type="predicted"/>
<evidence type="ECO:0000313" key="3">
    <source>
        <dbReference type="EMBL" id="KAF9970391.1"/>
    </source>
</evidence>
<keyword evidence="1" id="KW-0175">Coiled coil</keyword>
<keyword evidence="2" id="KW-1133">Transmembrane helix</keyword>
<evidence type="ECO:0000256" key="1">
    <source>
        <dbReference type="SAM" id="Coils"/>
    </source>
</evidence>
<evidence type="ECO:0000313" key="4">
    <source>
        <dbReference type="Proteomes" id="UP000749646"/>
    </source>
</evidence>
<keyword evidence="2" id="KW-0812">Transmembrane</keyword>
<accession>A0A9P6JFP7</accession>
<dbReference type="EMBL" id="JAAAHW010004993">
    <property type="protein sequence ID" value="KAF9970391.1"/>
    <property type="molecule type" value="Genomic_DNA"/>
</dbReference>
<feature type="non-terminal residue" evidence="3">
    <location>
        <position position="1"/>
    </location>
</feature>
<dbReference type="OrthoDB" id="2306594at2759"/>
<sequence length="137" mass="15657">LTSIPDAIAAFGGACSVMWGLFHFFFGVGRLNPFGIISRRLLREKTQRRLAETYGYCTLQSVTIEPQEKAPNNASVNGENLTVIDEKLKQLDQRTQGNIEKVEEDLKRLEGLLRDYYLDMDIARVDNPTNRDSGRWY</sequence>
<feature type="non-terminal residue" evidence="3">
    <location>
        <position position="137"/>
    </location>
</feature>
<protein>
    <submittedName>
        <fullName evidence="3">Uncharacterized protein</fullName>
    </submittedName>
</protein>
<keyword evidence="4" id="KW-1185">Reference proteome</keyword>
<dbReference type="AlphaFoldDB" id="A0A9P6JFP7"/>
<keyword evidence="2" id="KW-0472">Membrane</keyword>
<name>A0A9P6JFP7_9FUNG</name>
<comment type="caution">
    <text evidence="3">The sequence shown here is derived from an EMBL/GenBank/DDBJ whole genome shotgun (WGS) entry which is preliminary data.</text>
</comment>
<feature type="transmembrane region" description="Helical" evidence="2">
    <location>
        <begin position="6"/>
        <end position="29"/>
    </location>
</feature>
<organism evidence="3 4">
    <name type="scientific">Modicella reniformis</name>
    <dbReference type="NCBI Taxonomy" id="1440133"/>
    <lineage>
        <taxon>Eukaryota</taxon>
        <taxon>Fungi</taxon>
        <taxon>Fungi incertae sedis</taxon>
        <taxon>Mucoromycota</taxon>
        <taxon>Mortierellomycotina</taxon>
        <taxon>Mortierellomycetes</taxon>
        <taxon>Mortierellales</taxon>
        <taxon>Mortierellaceae</taxon>
        <taxon>Modicella</taxon>
    </lineage>
</organism>
<reference evidence="3" key="1">
    <citation type="journal article" date="2020" name="Fungal Divers.">
        <title>Resolving the Mortierellaceae phylogeny through synthesis of multi-gene phylogenetics and phylogenomics.</title>
        <authorList>
            <person name="Vandepol N."/>
            <person name="Liber J."/>
            <person name="Desiro A."/>
            <person name="Na H."/>
            <person name="Kennedy M."/>
            <person name="Barry K."/>
            <person name="Grigoriev I.V."/>
            <person name="Miller A.N."/>
            <person name="O'Donnell K."/>
            <person name="Stajich J.E."/>
            <person name="Bonito G."/>
        </authorList>
    </citation>
    <scope>NUCLEOTIDE SEQUENCE</scope>
    <source>
        <strain evidence="3">MES-2147</strain>
    </source>
</reference>